<feature type="transmembrane region" description="Helical" evidence="8">
    <location>
        <begin position="6"/>
        <end position="27"/>
    </location>
</feature>
<keyword evidence="4" id="KW-1003">Cell membrane</keyword>
<evidence type="ECO:0000256" key="2">
    <source>
        <dbReference type="ARBA" id="ARBA00010145"/>
    </source>
</evidence>
<evidence type="ECO:0000256" key="1">
    <source>
        <dbReference type="ARBA" id="ARBA00004651"/>
    </source>
</evidence>
<dbReference type="RefSeq" id="WP_162857353.1">
    <property type="nucleotide sequence ID" value="NZ_CP038145.1"/>
</dbReference>
<dbReference type="EMBL" id="CP038145">
    <property type="protein sequence ID" value="QBQ64527.1"/>
    <property type="molecule type" value="Genomic_DNA"/>
</dbReference>
<comment type="similarity">
    <text evidence="2">Belongs to the auxin efflux carrier (TC 2.A.69) family.</text>
</comment>
<dbReference type="InterPro" id="IPR038770">
    <property type="entry name" value="Na+/solute_symporter_sf"/>
</dbReference>
<keyword evidence="6 8" id="KW-1133">Transmembrane helix</keyword>
<feature type="transmembrane region" description="Helical" evidence="8">
    <location>
        <begin position="173"/>
        <end position="194"/>
    </location>
</feature>
<reference evidence="9 10" key="1">
    <citation type="submission" date="2019-03" db="EMBL/GenBank/DDBJ databases">
        <authorList>
            <person name="Che Y."/>
            <person name="Zhou L."/>
        </authorList>
    </citation>
    <scope>NUCLEOTIDE SEQUENCE [LARGE SCALE GENOMIC DNA]</scope>
    <source>
        <strain evidence="9 10">AIFJ1607</strain>
    </source>
</reference>
<protein>
    <submittedName>
        <fullName evidence="9">AEC family transporter</fullName>
    </submittedName>
</protein>
<evidence type="ECO:0000313" key="10">
    <source>
        <dbReference type="Proteomes" id="UP000294444"/>
    </source>
</evidence>
<comment type="subcellular location">
    <subcellularLocation>
        <location evidence="1">Cell membrane</location>
        <topology evidence="1">Multi-pass membrane protein</topology>
    </subcellularLocation>
</comment>
<dbReference type="Gene3D" id="1.20.1530.20">
    <property type="match status" value="1"/>
</dbReference>
<evidence type="ECO:0000256" key="5">
    <source>
        <dbReference type="ARBA" id="ARBA00022692"/>
    </source>
</evidence>
<dbReference type="GO" id="GO:0005886">
    <property type="term" value="C:plasma membrane"/>
    <property type="evidence" value="ECO:0007669"/>
    <property type="project" value="UniProtKB-SubCell"/>
</dbReference>
<sequence>MFIEALLFSASVTLPTILMLLLGIALRRKKMIDDHFCEVASKLVFNIALPALLFVNVVKEPTDYSSQIWLVGAGVIGTLIIYFGGELLALRFIDDRAYRGIFVQGLFRANSGILGLALCINAYGSPAVAPASVYTACITLLFNVLAVITLTNSLSDGKLSVIKIIKSILKNPLIIAIVLGIILSKLEVAIPKTVIRTGDYLANIALPLALICAGASLNFKQLKLLKQSDKKALKISRIVIIASIGRLLIAPLLMVILGKFVFDLPAMSIGILFLISSTPVAAASYAMVRHFGGDATASANLIALTNLGSMFTTSLGIVILKQLGWM</sequence>
<keyword evidence="5 8" id="KW-0812">Transmembrane</keyword>
<feature type="transmembrane region" description="Helical" evidence="8">
    <location>
        <begin position="105"/>
        <end position="125"/>
    </location>
</feature>
<gene>
    <name evidence="9" type="ORF">EXH44_09990</name>
</gene>
<evidence type="ECO:0000256" key="8">
    <source>
        <dbReference type="SAM" id="Phobius"/>
    </source>
</evidence>
<feature type="transmembrane region" description="Helical" evidence="8">
    <location>
        <begin position="200"/>
        <end position="217"/>
    </location>
</feature>
<keyword evidence="10" id="KW-1185">Reference proteome</keyword>
<feature type="transmembrane region" description="Helical" evidence="8">
    <location>
        <begin position="39"/>
        <end position="57"/>
    </location>
</feature>
<dbReference type="Proteomes" id="UP000294444">
    <property type="component" value="Chromosome"/>
</dbReference>
<evidence type="ECO:0000313" key="9">
    <source>
        <dbReference type="EMBL" id="QBQ64527.1"/>
    </source>
</evidence>
<evidence type="ECO:0000256" key="6">
    <source>
        <dbReference type="ARBA" id="ARBA00022989"/>
    </source>
</evidence>
<dbReference type="Pfam" id="PF03547">
    <property type="entry name" value="Mem_trans"/>
    <property type="match status" value="2"/>
</dbReference>
<dbReference type="PANTHER" id="PTHR36838:SF4">
    <property type="entry name" value="AUXIN EFFLUX CARRIER FAMILY PROTEIN"/>
    <property type="match status" value="1"/>
</dbReference>
<keyword evidence="7 8" id="KW-0472">Membrane</keyword>
<organism evidence="9 10">
    <name type="scientific">Actinobacillus indolicus</name>
    <dbReference type="NCBI Taxonomy" id="51049"/>
    <lineage>
        <taxon>Bacteria</taxon>
        <taxon>Pseudomonadati</taxon>
        <taxon>Pseudomonadota</taxon>
        <taxon>Gammaproteobacteria</taxon>
        <taxon>Pasteurellales</taxon>
        <taxon>Pasteurellaceae</taxon>
        <taxon>Actinobacillus</taxon>
    </lineage>
</organism>
<dbReference type="KEGG" id="aio:EXH44_09990"/>
<proteinExistence type="inferred from homology"/>
<evidence type="ECO:0000256" key="3">
    <source>
        <dbReference type="ARBA" id="ARBA00022448"/>
    </source>
</evidence>
<name>A0A4P7CM94_9PAST</name>
<dbReference type="PANTHER" id="PTHR36838">
    <property type="entry name" value="AUXIN EFFLUX CARRIER FAMILY PROTEIN"/>
    <property type="match status" value="1"/>
</dbReference>
<evidence type="ECO:0000256" key="7">
    <source>
        <dbReference type="ARBA" id="ARBA00023136"/>
    </source>
</evidence>
<dbReference type="AlphaFoldDB" id="A0A4P7CM94"/>
<feature type="transmembrane region" description="Helical" evidence="8">
    <location>
        <begin position="69"/>
        <end position="93"/>
    </location>
</feature>
<dbReference type="InterPro" id="IPR004776">
    <property type="entry name" value="Mem_transp_PIN-like"/>
</dbReference>
<keyword evidence="3" id="KW-0813">Transport</keyword>
<feature type="transmembrane region" description="Helical" evidence="8">
    <location>
        <begin position="300"/>
        <end position="320"/>
    </location>
</feature>
<feature type="transmembrane region" description="Helical" evidence="8">
    <location>
        <begin position="268"/>
        <end position="288"/>
    </location>
</feature>
<evidence type="ECO:0000256" key="4">
    <source>
        <dbReference type="ARBA" id="ARBA00022475"/>
    </source>
</evidence>
<dbReference type="GO" id="GO:0055085">
    <property type="term" value="P:transmembrane transport"/>
    <property type="evidence" value="ECO:0007669"/>
    <property type="project" value="InterPro"/>
</dbReference>
<accession>A0A4P7CM94</accession>
<feature type="transmembrane region" description="Helical" evidence="8">
    <location>
        <begin position="238"/>
        <end position="262"/>
    </location>
</feature>
<feature type="transmembrane region" description="Helical" evidence="8">
    <location>
        <begin position="131"/>
        <end position="152"/>
    </location>
</feature>